<protein>
    <submittedName>
        <fullName evidence="1">Uncharacterized protein</fullName>
    </submittedName>
</protein>
<sequence>MRSDGEFRTQNQLDSCALTREQYDQVLQFLGKNLEVSQCVNATDKEEVLLAATHIEHEDRVTENIDTQLLHQRLGHVSSSVLKS</sequence>
<dbReference type="AlphaFoldDB" id="A0A3Q7GSZ0"/>
<accession>A0A3Q7GSZ0</accession>
<dbReference type="InParanoid" id="A0A3Q7GSZ0"/>
<dbReference type="Proteomes" id="UP000004994">
    <property type="component" value="Chromosome 4"/>
</dbReference>
<dbReference type="Gramene" id="Solyc04g017727.1.1">
    <property type="protein sequence ID" value="Solyc04g017727.1.1"/>
    <property type="gene ID" value="Solyc04g017727.1"/>
</dbReference>
<name>A0A3Q7GSZ0_SOLLC</name>
<reference evidence="1" key="1">
    <citation type="journal article" date="2012" name="Nature">
        <title>The tomato genome sequence provides insights into fleshy fruit evolution.</title>
        <authorList>
            <consortium name="Tomato Genome Consortium"/>
        </authorList>
    </citation>
    <scope>NUCLEOTIDE SEQUENCE [LARGE SCALE GENOMIC DNA]</scope>
    <source>
        <strain evidence="1">cv. Heinz 1706</strain>
    </source>
</reference>
<reference evidence="1" key="2">
    <citation type="submission" date="2019-01" db="UniProtKB">
        <authorList>
            <consortium name="EnsemblPlants"/>
        </authorList>
    </citation>
    <scope>IDENTIFICATION</scope>
    <source>
        <strain evidence="1">cv. Heinz 1706</strain>
    </source>
</reference>
<evidence type="ECO:0000313" key="2">
    <source>
        <dbReference type="Proteomes" id="UP000004994"/>
    </source>
</evidence>
<evidence type="ECO:0000313" key="1">
    <source>
        <dbReference type="EnsemblPlants" id="Solyc04g017727.1.1"/>
    </source>
</evidence>
<organism evidence="1">
    <name type="scientific">Solanum lycopersicum</name>
    <name type="common">Tomato</name>
    <name type="synonym">Lycopersicon esculentum</name>
    <dbReference type="NCBI Taxonomy" id="4081"/>
    <lineage>
        <taxon>Eukaryota</taxon>
        <taxon>Viridiplantae</taxon>
        <taxon>Streptophyta</taxon>
        <taxon>Embryophyta</taxon>
        <taxon>Tracheophyta</taxon>
        <taxon>Spermatophyta</taxon>
        <taxon>Magnoliopsida</taxon>
        <taxon>eudicotyledons</taxon>
        <taxon>Gunneridae</taxon>
        <taxon>Pentapetalae</taxon>
        <taxon>asterids</taxon>
        <taxon>lamiids</taxon>
        <taxon>Solanales</taxon>
        <taxon>Solanaceae</taxon>
        <taxon>Solanoideae</taxon>
        <taxon>Solaneae</taxon>
        <taxon>Solanum</taxon>
        <taxon>Solanum subgen. Lycopersicon</taxon>
    </lineage>
</organism>
<keyword evidence="2" id="KW-1185">Reference proteome</keyword>
<dbReference type="EnsemblPlants" id="Solyc04g017727.1.1">
    <property type="protein sequence ID" value="Solyc04g017727.1.1"/>
    <property type="gene ID" value="Solyc04g017727.1"/>
</dbReference>
<proteinExistence type="predicted"/>